<comment type="caution">
    <text evidence="3">The sequence shown here is derived from an EMBL/GenBank/DDBJ whole genome shotgun (WGS) entry which is preliminary data.</text>
</comment>
<organism evidence="3 4">
    <name type="scientific">Volvox africanus</name>
    <dbReference type="NCBI Taxonomy" id="51714"/>
    <lineage>
        <taxon>Eukaryota</taxon>
        <taxon>Viridiplantae</taxon>
        <taxon>Chlorophyta</taxon>
        <taxon>core chlorophytes</taxon>
        <taxon>Chlorophyceae</taxon>
        <taxon>CS clade</taxon>
        <taxon>Chlamydomonadales</taxon>
        <taxon>Volvocaceae</taxon>
        <taxon>Volvox</taxon>
    </lineage>
</organism>
<dbReference type="Gene3D" id="2.40.50.140">
    <property type="entry name" value="Nucleic acid-binding proteins"/>
    <property type="match status" value="2"/>
</dbReference>
<evidence type="ECO:0000313" key="4">
    <source>
        <dbReference type="Proteomes" id="UP000747399"/>
    </source>
</evidence>
<dbReference type="SMART" id="SM00841">
    <property type="entry name" value="Elong-fact-P_C"/>
    <property type="match status" value="1"/>
</dbReference>
<dbReference type="GO" id="GO:0043043">
    <property type="term" value="P:peptide biosynthetic process"/>
    <property type="evidence" value="ECO:0007669"/>
    <property type="project" value="InterPro"/>
</dbReference>
<dbReference type="InterPro" id="IPR015365">
    <property type="entry name" value="Elong-fact-P_C"/>
</dbReference>
<dbReference type="AlphaFoldDB" id="A0A8J4EXW7"/>
<dbReference type="EMBL" id="BNCO01000008">
    <property type="protein sequence ID" value="GIL49977.1"/>
    <property type="molecule type" value="Genomic_DNA"/>
</dbReference>
<dbReference type="InterPro" id="IPR001059">
    <property type="entry name" value="Transl_elong_P/YeiP_cen"/>
</dbReference>
<dbReference type="GO" id="GO:0003746">
    <property type="term" value="F:translation elongation factor activity"/>
    <property type="evidence" value="ECO:0007669"/>
    <property type="project" value="InterPro"/>
</dbReference>
<sequence>MLNLARLCALHGRRSLLAASQGPLLECQVWPLSSVFSDLALGFRGVKKSAQQVRAGDLVQREGRPYRVSRFHWMHGQARAAGFIALDLVDLATGARTSEKLRLEDQVELADVESKDMQVLYQDDDGNVHVMDGTTFEQAVLSSELFGESRRWLGTPELVVSVSYFQGEPVAAKLPYKISVKVLDAPASVGKEDGTSTRHVVVEGGISVVAPSFVRTGDIIVVRTEDASYMTKG</sequence>
<reference evidence="3" key="1">
    <citation type="journal article" date="2021" name="Proc. Natl. Acad. Sci. U.S.A.">
        <title>Three genomes in the algal genus Volvox reveal the fate of a haploid sex-determining region after a transition to homothallism.</title>
        <authorList>
            <person name="Yamamoto K."/>
            <person name="Hamaji T."/>
            <person name="Kawai-Toyooka H."/>
            <person name="Matsuzaki R."/>
            <person name="Takahashi F."/>
            <person name="Nishimura Y."/>
            <person name="Kawachi M."/>
            <person name="Noguchi H."/>
            <person name="Minakuchi Y."/>
            <person name="Umen J.G."/>
            <person name="Toyoda A."/>
            <person name="Nozaki H."/>
        </authorList>
    </citation>
    <scope>NUCLEOTIDE SEQUENCE</scope>
    <source>
        <strain evidence="3">NIES-3780</strain>
    </source>
</reference>
<dbReference type="PANTHER" id="PTHR30053">
    <property type="entry name" value="ELONGATION FACTOR P"/>
    <property type="match status" value="1"/>
</dbReference>
<evidence type="ECO:0000313" key="3">
    <source>
        <dbReference type="EMBL" id="GIL49977.1"/>
    </source>
</evidence>
<proteinExistence type="predicted"/>
<gene>
    <name evidence="3" type="ORF">Vafri_6105</name>
</gene>
<dbReference type="InterPro" id="IPR020599">
    <property type="entry name" value="Transl_elong_fac_P/YeiP"/>
</dbReference>
<accession>A0A8J4EXW7</accession>
<dbReference type="GO" id="GO:0005737">
    <property type="term" value="C:cytoplasm"/>
    <property type="evidence" value="ECO:0007669"/>
    <property type="project" value="InterPro"/>
</dbReference>
<dbReference type="SUPFAM" id="SSF50249">
    <property type="entry name" value="Nucleic acid-binding proteins"/>
    <property type="match status" value="2"/>
</dbReference>
<dbReference type="InterPro" id="IPR014722">
    <property type="entry name" value="Rib_uL2_dom2"/>
</dbReference>
<evidence type="ECO:0008006" key="5">
    <source>
        <dbReference type="Google" id="ProtNLM"/>
    </source>
</evidence>
<dbReference type="InterPro" id="IPR012340">
    <property type="entry name" value="NA-bd_OB-fold"/>
</dbReference>
<keyword evidence="4" id="KW-1185">Reference proteome</keyword>
<dbReference type="Pfam" id="PF01132">
    <property type="entry name" value="EFP"/>
    <property type="match status" value="1"/>
</dbReference>
<dbReference type="Proteomes" id="UP000747399">
    <property type="component" value="Unassembled WGS sequence"/>
</dbReference>
<feature type="domain" description="Elongation factor P C-terminal" evidence="1">
    <location>
        <begin position="178"/>
        <end position="232"/>
    </location>
</feature>
<dbReference type="SMART" id="SM01185">
    <property type="entry name" value="EFP"/>
    <property type="match status" value="1"/>
</dbReference>
<protein>
    <recommendedName>
        <fullName evidence="5">Elongation factor P</fullName>
    </recommendedName>
</protein>
<dbReference type="PANTHER" id="PTHR30053:SF14">
    <property type="entry name" value="TRANSLATION ELONGATION FACTOR KOW-LIKE DOMAIN-CONTAINING PROTEIN"/>
    <property type="match status" value="1"/>
</dbReference>
<feature type="domain" description="Translation elongation factor P/YeiP central" evidence="2">
    <location>
        <begin position="114"/>
        <end position="170"/>
    </location>
</feature>
<name>A0A8J4EXW7_9CHLO</name>
<dbReference type="Gene3D" id="2.30.30.30">
    <property type="match status" value="1"/>
</dbReference>
<evidence type="ECO:0000259" key="1">
    <source>
        <dbReference type="SMART" id="SM00841"/>
    </source>
</evidence>
<dbReference type="Pfam" id="PF09285">
    <property type="entry name" value="Elong-fact-P_C"/>
    <property type="match status" value="1"/>
</dbReference>
<evidence type="ECO:0000259" key="2">
    <source>
        <dbReference type="SMART" id="SM01185"/>
    </source>
</evidence>